<comment type="caution">
    <text evidence="4">The sequence shown here is derived from an EMBL/GenBank/DDBJ whole genome shotgun (WGS) entry which is preliminary data.</text>
</comment>
<evidence type="ECO:0000313" key="4">
    <source>
        <dbReference type="EMBL" id="RQD78466.1"/>
    </source>
</evidence>
<feature type="domain" description="GYF" evidence="3">
    <location>
        <begin position="279"/>
        <end position="322"/>
    </location>
</feature>
<organism evidence="4 5">
    <name type="scientific">Candidatus Syntrophonatronum acetioxidans</name>
    <dbReference type="NCBI Taxonomy" id="1795816"/>
    <lineage>
        <taxon>Bacteria</taxon>
        <taxon>Bacillati</taxon>
        <taxon>Bacillota</taxon>
        <taxon>Clostridia</taxon>
        <taxon>Eubacteriales</taxon>
        <taxon>Syntrophomonadaceae</taxon>
        <taxon>Candidatus Syntrophonatronum</taxon>
    </lineage>
</organism>
<evidence type="ECO:0000259" key="3">
    <source>
        <dbReference type="Pfam" id="PF14237"/>
    </source>
</evidence>
<evidence type="ECO:0000256" key="2">
    <source>
        <dbReference type="SAM" id="MobiDB-lite"/>
    </source>
</evidence>
<gene>
    <name evidence="4" type="ORF">D5R97_00345</name>
</gene>
<feature type="coiled-coil region" evidence="1">
    <location>
        <begin position="10"/>
        <end position="37"/>
    </location>
</feature>
<protein>
    <submittedName>
        <fullName evidence="4">DUF4339 domain-containing protein</fullName>
    </submittedName>
</protein>
<evidence type="ECO:0000256" key="1">
    <source>
        <dbReference type="SAM" id="Coils"/>
    </source>
</evidence>
<dbReference type="AlphaFoldDB" id="A0A424YIZ6"/>
<keyword evidence="1" id="KW-0175">Coiled coil</keyword>
<dbReference type="EMBL" id="QZAA01000017">
    <property type="protein sequence ID" value="RQD78466.1"/>
    <property type="molecule type" value="Genomic_DNA"/>
</dbReference>
<evidence type="ECO:0000313" key="5">
    <source>
        <dbReference type="Proteomes" id="UP000285138"/>
    </source>
</evidence>
<feature type="compositionally biased region" description="Basic and acidic residues" evidence="2">
    <location>
        <begin position="235"/>
        <end position="250"/>
    </location>
</feature>
<dbReference type="Pfam" id="PF14237">
    <property type="entry name" value="GYF_2"/>
    <property type="match status" value="1"/>
</dbReference>
<dbReference type="Proteomes" id="UP000285138">
    <property type="component" value="Unassembled WGS sequence"/>
</dbReference>
<proteinExistence type="predicted"/>
<name>A0A424YIZ6_9FIRM</name>
<feature type="region of interest" description="Disordered" evidence="2">
    <location>
        <begin position="235"/>
        <end position="281"/>
    </location>
</feature>
<reference evidence="4 5" key="1">
    <citation type="submission" date="2018-08" db="EMBL/GenBank/DDBJ databases">
        <title>The metabolism and importance of syntrophic acetate oxidation coupled to methane or sulfide production in haloalkaline environments.</title>
        <authorList>
            <person name="Timmers P.H.A."/>
            <person name="Vavourakis C.D."/>
            <person name="Sorokin D.Y."/>
            <person name="Sinninghe Damste J.S."/>
            <person name="Muyzer G."/>
            <person name="Stams A.J.M."/>
            <person name="Plugge C.M."/>
        </authorList>
    </citation>
    <scope>NUCLEOTIDE SEQUENCE [LARGE SCALE GENOMIC DNA]</scope>
    <source>
        <strain evidence="4">MSAO_Bac1</strain>
    </source>
</reference>
<accession>A0A424YIZ6</accession>
<sequence length="333" mass="37326">MNSSNPQIPLEEGKKLYNDALNKVSSLEETREKERRKPLLEEIVKTLTPVTARKLEDPDPFLSAQASSLQGIVELELAQEEKDPGKRSSLLRSGRALVARGIDEHSRGLPGKAAYYIPDNLAALAQAMQVASPEDKEEILGSYVEGFKEFIYSTGQVLHINREGVSLLLKAEVLLDAVDNMKDPSDRFKVIYKGLELTGEAINLFSFILDQEALDKALEVKEKFLRKLGQARTPEKKEVDGAKEKGHGEDPEPPAPGEDFQEPLPGDSPSKEKARQDTWYVSRSGEQFGPYTLDRLKEYIREGRVGEGDFLWYPGLDNWVTLEGARKIWQEGE</sequence>
<dbReference type="InterPro" id="IPR025640">
    <property type="entry name" value="GYF_2"/>
</dbReference>